<accession>A0ACD3A2I4</accession>
<evidence type="ECO:0000313" key="1">
    <source>
        <dbReference type="EMBL" id="TFK59600.1"/>
    </source>
</evidence>
<evidence type="ECO:0000313" key="2">
    <source>
        <dbReference type="Proteomes" id="UP000308600"/>
    </source>
</evidence>
<gene>
    <name evidence="1" type="ORF">BDN72DRAFT_965994</name>
</gene>
<name>A0ACD3A2I4_9AGAR</name>
<reference evidence="1 2" key="1">
    <citation type="journal article" date="2019" name="Nat. Ecol. Evol.">
        <title>Megaphylogeny resolves global patterns of mushroom evolution.</title>
        <authorList>
            <person name="Varga T."/>
            <person name="Krizsan K."/>
            <person name="Foldi C."/>
            <person name="Dima B."/>
            <person name="Sanchez-Garcia M."/>
            <person name="Sanchez-Ramirez S."/>
            <person name="Szollosi G.J."/>
            <person name="Szarkandi J.G."/>
            <person name="Papp V."/>
            <person name="Albert L."/>
            <person name="Andreopoulos W."/>
            <person name="Angelini C."/>
            <person name="Antonin V."/>
            <person name="Barry K.W."/>
            <person name="Bougher N.L."/>
            <person name="Buchanan P."/>
            <person name="Buyck B."/>
            <person name="Bense V."/>
            <person name="Catcheside P."/>
            <person name="Chovatia M."/>
            <person name="Cooper J."/>
            <person name="Damon W."/>
            <person name="Desjardin D."/>
            <person name="Finy P."/>
            <person name="Geml J."/>
            <person name="Haridas S."/>
            <person name="Hughes K."/>
            <person name="Justo A."/>
            <person name="Karasinski D."/>
            <person name="Kautmanova I."/>
            <person name="Kiss B."/>
            <person name="Kocsube S."/>
            <person name="Kotiranta H."/>
            <person name="LaButti K.M."/>
            <person name="Lechner B.E."/>
            <person name="Liimatainen K."/>
            <person name="Lipzen A."/>
            <person name="Lukacs Z."/>
            <person name="Mihaltcheva S."/>
            <person name="Morgado L.N."/>
            <person name="Niskanen T."/>
            <person name="Noordeloos M.E."/>
            <person name="Ohm R.A."/>
            <person name="Ortiz-Santana B."/>
            <person name="Ovrebo C."/>
            <person name="Racz N."/>
            <person name="Riley R."/>
            <person name="Savchenko A."/>
            <person name="Shiryaev A."/>
            <person name="Soop K."/>
            <person name="Spirin V."/>
            <person name="Szebenyi C."/>
            <person name="Tomsovsky M."/>
            <person name="Tulloss R.E."/>
            <person name="Uehling J."/>
            <person name="Grigoriev I.V."/>
            <person name="Vagvolgyi C."/>
            <person name="Papp T."/>
            <person name="Martin F.M."/>
            <person name="Miettinen O."/>
            <person name="Hibbett D.S."/>
            <person name="Nagy L.G."/>
        </authorList>
    </citation>
    <scope>NUCLEOTIDE SEQUENCE [LARGE SCALE GENOMIC DNA]</scope>
    <source>
        <strain evidence="1 2">NL-1719</strain>
    </source>
</reference>
<proteinExistence type="predicted"/>
<dbReference type="EMBL" id="ML208935">
    <property type="protein sequence ID" value="TFK59600.1"/>
    <property type="molecule type" value="Genomic_DNA"/>
</dbReference>
<keyword evidence="2" id="KW-1185">Reference proteome</keyword>
<organism evidence="1 2">
    <name type="scientific">Pluteus cervinus</name>
    <dbReference type="NCBI Taxonomy" id="181527"/>
    <lineage>
        <taxon>Eukaryota</taxon>
        <taxon>Fungi</taxon>
        <taxon>Dikarya</taxon>
        <taxon>Basidiomycota</taxon>
        <taxon>Agaricomycotina</taxon>
        <taxon>Agaricomycetes</taxon>
        <taxon>Agaricomycetidae</taxon>
        <taxon>Agaricales</taxon>
        <taxon>Pluteineae</taxon>
        <taxon>Pluteaceae</taxon>
        <taxon>Pluteus</taxon>
    </lineage>
</organism>
<dbReference type="Proteomes" id="UP000308600">
    <property type="component" value="Unassembled WGS sequence"/>
</dbReference>
<protein>
    <submittedName>
        <fullName evidence="1">Uncharacterized protein</fullName>
    </submittedName>
</protein>
<sequence>MLLILLIGTALAVFRAQATPISTVSETVPPVDVAYKAFAGVDPSSLGVRTPSQIIISCFFTVLLSVGWAIRRNRPSPRSSIWERFRVDMKVTFYGLIAPEAILWWAIRQRIGAKLLVEQMNRQKSELKWSLMHGLFAQMGGFANSRDGKVLFPHTLSRLLRENELYIEELQMPQRIMDNRKFNILSGSLVAVQVIWFASESLARLHHRVSLTALEVVTLYLTAMNIATFVVWWSKPHTVMYPVYLHIRSLDPINPRSPPHAHPAQSTSAPSTSSTPMIFPFQRRPTEPMHQRRTHATAQQRDSDRISAKKLVAKGEQLWSIGGRLCGSQGRAAVQRDSHKSSRWALVLKWFVKDPFFAVTVPIWELLGDSQVDETATSVTTFYGVKMPPNYYLALELSCFAVMMLFGAIHFLSWHLTFTTHTRLLLWRISLIILMGQPALLLITSLVDQVYMRTRSSVGTRWPTSTEFLLSFFFVLCCFGTLAYIVARSCILILAFLALSDLPSSALDDFSWASYIPHL</sequence>